<dbReference type="Proteomes" id="UP000838756">
    <property type="component" value="Unassembled WGS sequence"/>
</dbReference>
<feature type="region of interest" description="Disordered" evidence="1">
    <location>
        <begin position="1"/>
        <end position="30"/>
    </location>
</feature>
<evidence type="ECO:0000256" key="1">
    <source>
        <dbReference type="SAM" id="MobiDB-lite"/>
    </source>
</evidence>
<protein>
    <submittedName>
        <fullName evidence="2">Jg6236 protein</fullName>
    </submittedName>
</protein>
<dbReference type="AlphaFoldDB" id="A0A8S4R9D6"/>
<name>A0A8S4R9D6_9NEOP</name>
<gene>
    <name evidence="2" type="primary">jg6236</name>
    <name evidence="2" type="ORF">PAEG_LOCUS11378</name>
</gene>
<keyword evidence="3" id="KW-1185">Reference proteome</keyword>
<accession>A0A8S4R9D6</accession>
<organism evidence="2 3">
    <name type="scientific">Pararge aegeria aegeria</name>
    <dbReference type="NCBI Taxonomy" id="348720"/>
    <lineage>
        <taxon>Eukaryota</taxon>
        <taxon>Metazoa</taxon>
        <taxon>Ecdysozoa</taxon>
        <taxon>Arthropoda</taxon>
        <taxon>Hexapoda</taxon>
        <taxon>Insecta</taxon>
        <taxon>Pterygota</taxon>
        <taxon>Neoptera</taxon>
        <taxon>Endopterygota</taxon>
        <taxon>Lepidoptera</taxon>
        <taxon>Glossata</taxon>
        <taxon>Ditrysia</taxon>
        <taxon>Papilionoidea</taxon>
        <taxon>Nymphalidae</taxon>
        <taxon>Satyrinae</taxon>
        <taxon>Satyrini</taxon>
        <taxon>Parargina</taxon>
        <taxon>Pararge</taxon>
    </lineage>
</organism>
<evidence type="ECO:0000313" key="2">
    <source>
        <dbReference type="EMBL" id="CAH2233317.1"/>
    </source>
</evidence>
<reference evidence="2" key="1">
    <citation type="submission" date="2022-03" db="EMBL/GenBank/DDBJ databases">
        <authorList>
            <person name="Lindestad O."/>
        </authorList>
    </citation>
    <scope>NUCLEOTIDE SEQUENCE</scope>
</reference>
<dbReference type="EMBL" id="CAKXAJ010024955">
    <property type="protein sequence ID" value="CAH2233317.1"/>
    <property type="molecule type" value="Genomic_DNA"/>
</dbReference>
<sequence length="66" mass="7178">MLTTKPARHSGINRIKSGKTLQSQKEAAERMREEAPDALLGLLPVTIRVSLLAKGGQAVLIRSLAW</sequence>
<proteinExistence type="predicted"/>
<comment type="caution">
    <text evidence="2">The sequence shown here is derived from an EMBL/GenBank/DDBJ whole genome shotgun (WGS) entry which is preliminary data.</text>
</comment>
<evidence type="ECO:0000313" key="3">
    <source>
        <dbReference type="Proteomes" id="UP000838756"/>
    </source>
</evidence>